<evidence type="ECO:0000313" key="1">
    <source>
        <dbReference type="EMBL" id="MBO9204703.1"/>
    </source>
</evidence>
<organism evidence="1 2">
    <name type="scientific">Niastella soli</name>
    <dbReference type="NCBI Taxonomy" id="2821487"/>
    <lineage>
        <taxon>Bacteria</taxon>
        <taxon>Pseudomonadati</taxon>
        <taxon>Bacteroidota</taxon>
        <taxon>Chitinophagia</taxon>
        <taxon>Chitinophagales</taxon>
        <taxon>Chitinophagaceae</taxon>
        <taxon>Niastella</taxon>
    </lineage>
</organism>
<proteinExistence type="predicted"/>
<protein>
    <submittedName>
        <fullName evidence="1">DUF4843 domain-containing protein</fullName>
    </submittedName>
</protein>
<dbReference type="InterPro" id="IPR032299">
    <property type="entry name" value="DUF4843"/>
</dbReference>
<comment type="caution">
    <text evidence="1">The sequence shown here is derived from an EMBL/GenBank/DDBJ whole genome shotgun (WGS) entry which is preliminary data.</text>
</comment>
<dbReference type="Pfam" id="PF16132">
    <property type="entry name" value="DUF4843"/>
    <property type="match status" value="1"/>
</dbReference>
<dbReference type="RefSeq" id="WP_209143525.1">
    <property type="nucleotide sequence ID" value="NZ_JAGHKO010000014.1"/>
</dbReference>
<evidence type="ECO:0000313" key="2">
    <source>
        <dbReference type="Proteomes" id="UP000677244"/>
    </source>
</evidence>
<sequence>MKKIIISIFTLTGVLLYSACSPNKPALFEQKTGIYFGAASDSLNYSFAKYPKRTTDTLKIPVNVLGDPAASEKTFTVEGTLPAAGTPAIEGVHYKLLNPYTMPAGKLTTTIPVVIYRTPGMDTTVFSFNVKLQPTEDFETAMTTKASYTINLAYLQKPAKWGALNEQVYWAGNVLNFGTWTKTKYKLILDALYDPVNDTTVTEFPFGYGTNAPTIAAQYLQLVKNYITINYPGNVGPSGAKLTDPDANNQVIQVGKANY</sequence>
<name>A0ABS3Z3T6_9BACT</name>
<dbReference type="EMBL" id="JAGHKO010000014">
    <property type="protein sequence ID" value="MBO9204703.1"/>
    <property type="molecule type" value="Genomic_DNA"/>
</dbReference>
<dbReference type="Proteomes" id="UP000677244">
    <property type="component" value="Unassembled WGS sequence"/>
</dbReference>
<keyword evidence="2" id="KW-1185">Reference proteome</keyword>
<accession>A0ABS3Z3T6</accession>
<gene>
    <name evidence="1" type="ORF">J7I42_30725</name>
</gene>
<reference evidence="1 2" key="1">
    <citation type="submission" date="2021-03" db="EMBL/GenBank/DDBJ databases">
        <title>Assistant Professor.</title>
        <authorList>
            <person name="Huq M.A."/>
        </authorList>
    </citation>
    <scope>NUCLEOTIDE SEQUENCE [LARGE SCALE GENOMIC DNA]</scope>
    <source>
        <strain evidence="1 2">MAH-29</strain>
    </source>
</reference>